<dbReference type="AlphaFoldDB" id="A0A285CGJ4"/>
<accession>A0A285CGJ4</accession>
<organism evidence="1 2">
    <name type="scientific">Bacillus oleivorans</name>
    <dbReference type="NCBI Taxonomy" id="1448271"/>
    <lineage>
        <taxon>Bacteria</taxon>
        <taxon>Bacillati</taxon>
        <taxon>Bacillota</taxon>
        <taxon>Bacilli</taxon>
        <taxon>Bacillales</taxon>
        <taxon>Bacillaceae</taxon>
        <taxon>Bacillus</taxon>
    </lineage>
</organism>
<name>A0A285CGJ4_9BACI</name>
<gene>
    <name evidence="1" type="ORF">SAMN05877753_10125</name>
</gene>
<dbReference type="InterPro" id="IPR046929">
    <property type="entry name" value="HTH_Tnp"/>
</dbReference>
<sequence length="73" mass="8434">MTNKYFTEKEVNELNINPNVKAVSNKAITYTEEFKRLFISESKKGKLPRAIFEENGFNIDVIGPDRVKKVANR</sequence>
<evidence type="ECO:0000313" key="2">
    <source>
        <dbReference type="Proteomes" id="UP000219546"/>
    </source>
</evidence>
<dbReference type="EMBL" id="OAOP01000001">
    <property type="protein sequence ID" value="SNX66714.1"/>
    <property type="molecule type" value="Genomic_DNA"/>
</dbReference>
<protein>
    <submittedName>
        <fullName evidence="1">Uncharacterized protein</fullName>
    </submittedName>
</protein>
<dbReference type="Proteomes" id="UP000219546">
    <property type="component" value="Unassembled WGS sequence"/>
</dbReference>
<dbReference type="Pfam" id="PF20310">
    <property type="entry name" value="HTH_Tnp_2"/>
    <property type="match status" value="1"/>
</dbReference>
<reference evidence="1 2" key="1">
    <citation type="submission" date="2017-08" db="EMBL/GenBank/DDBJ databases">
        <authorList>
            <person name="de Groot N.N."/>
        </authorList>
    </citation>
    <scope>NUCLEOTIDE SEQUENCE [LARGE SCALE GENOMIC DNA]</scope>
    <source>
        <strain evidence="1 2">JC228</strain>
    </source>
</reference>
<keyword evidence="2" id="KW-1185">Reference proteome</keyword>
<proteinExistence type="predicted"/>
<evidence type="ECO:0000313" key="1">
    <source>
        <dbReference type="EMBL" id="SNX66714.1"/>
    </source>
</evidence>